<name>F2NF86_DESAR</name>
<comment type="subcellular location">
    <subcellularLocation>
        <location evidence="1">Membrane</location>
        <topology evidence="1">Multi-pass membrane protein</topology>
    </subcellularLocation>
</comment>
<dbReference type="Pfam" id="PF01758">
    <property type="entry name" value="SBF"/>
    <property type="match status" value="1"/>
</dbReference>
<reference evidence="6 7" key="1">
    <citation type="journal article" date="2011" name="Stand. Genomic Sci.">
        <title>Complete genome sequence of the acetate-degrading sulfate reducer Desulfobacca acetoxidans type strain (ASRB2).</title>
        <authorList>
            <person name="Goker M."/>
            <person name="Teshima H."/>
            <person name="Lapidus A."/>
            <person name="Nolan M."/>
            <person name="Lucas S."/>
            <person name="Hammon N."/>
            <person name="Deshpande S."/>
            <person name="Cheng J.F."/>
            <person name="Tapia R."/>
            <person name="Han C."/>
            <person name="Goodwin L."/>
            <person name="Pitluck S."/>
            <person name="Huntemann M."/>
            <person name="Liolios K."/>
            <person name="Ivanova N."/>
            <person name="Pagani I."/>
            <person name="Mavromatis K."/>
            <person name="Ovchinikova G."/>
            <person name="Pati A."/>
            <person name="Chen A."/>
            <person name="Palaniappan K."/>
            <person name="Land M."/>
            <person name="Hauser L."/>
            <person name="Brambilla E.M."/>
            <person name="Rohde M."/>
            <person name="Spring S."/>
            <person name="Detter J.C."/>
            <person name="Woyke T."/>
            <person name="Bristow J."/>
            <person name="Eisen J.A."/>
            <person name="Markowitz V."/>
            <person name="Hugenholtz P."/>
            <person name="Kyrpides N.C."/>
            <person name="Klenk H.P."/>
        </authorList>
    </citation>
    <scope>NUCLEOTIDE SEQUENCE [LARGE SCALE GENOMIC DNA]</scope>
    <source>
        <strain evidence="7">ATCC 700848 / DSM 11109 / ASRB2</strain>
    </source>
</reference>
<keyword evidence="7" id="KW-1185">Reference proteome</keyword>
<feature type="transmembrane region" description="Helical" evidence="5">
    <location>
        <begin position="173"/>
        <end position="191"/>
    </location>
</feature>
<dbReference type="STRING" id="880072.Desac_0762"/>
<evidence type="ECO:0000256" key="4">
    <source>
        <dbReference type="ARBA" id="ARBA00023136"/>
    </source>
</evidence>
<evidence type="ECO:0000313" key="7">
    <source>
        <dbReference type="Proteomes" id="UP000000483"/>
    </source>
</evidence>
<dbReference type="RefSeq" id="WP_013705754.1">
    <property type="nucleotide sequence ID" value="NC_015388.1"/>
</dbReference>
<evidence type="ECO:0000256" key="5">
    <source>
        <dbReference type="SAM" id="Phobius"/>
    </source>
</evidence>
<feature type="transmembrane region" description="Helical" evidence="5">
    <location>
        <begin position="98"/>
        <end position="126"/>
    </location>
</feature>
<keyword evidence="2 5" id="KW-0812">Transmembrane</keyword>
<evidence type="ECO:0000256" key="1">
    <source>
        <dbReference type="ARBA" id="ARBA00004141"/>
    </source>
</evidence>
<sequence length="285" mass="30129">MHLAQLAHLLIFIWLICLMFQVGLSVTVTQILASCQEARVLMRGLVVNLCLVPLFGFGLLLLFKAESLLSVGFLIAICFSGAPMGPAFTGFARGDVPFAIGLMVLLAFLTPLISPAVLSLLMGFLTKSQKIEIDYVQIVTPIFVGQFLPLGMGLTVNSLTPGCAGKVLAPVKMINKFLMLAVCVLVVATEYKTLKIFGIKAAIGIPALFAASAIAGWWLGGPGKGKRKAVMFNTTIRNASVALVIASGNFPGTPALAATFAYSLFSAVGTVLLIFLVRKTCDVTG</sequence>
<feature type="transmembrane region" description="Helical" evidence="5">
    <location>
        <begin position="138"/>
        <end position="161"/>
    </location>
</feature>
<feature type="transmembrane region" description="Helical" evidence="5">
    <location>
        <begin position="69"/>
        <end position="91"/>
    </location>
</feature>
<dbReference type="KEGG" id="dao:Desac_0762"/>
<keyword evidence="4 5" id="KW-0472">Membrane</keyword>
<dbReference type="EMBL" id="CP002629">
    <property type="protein sequence ID" value="AEB08641.1"/>
    <property type="molecule type" value="Genomic_DNA"/>
</dbReference>
<proteinExistence type="predicted"/>
<dbReference type="PANTHER" id="PTHR10361">
    <property type="entry name" value="SODIUM-BILE ACID COTRANSPORTER"/>
    <property type="match status" value="1"/>
</dbReference>
<reference evidence="7" key="2">
    <citation type="submission" date="2011-03" db="EMBL/GenBank/DDBJ databases">
        <title>The complete genome of Desulfobacca acetoxidans DSM 11109.</title>
        <authorList>
            <consortium name="US DOE Joint Genome Institute (JGI-PGF)"/>
            <person name="Lucas S."/>
            <person name="Copeland A."/>
            <person name="Lapidus A."/>
            <person name="Bruce D."/>
            <person name="Goodwin L."/>
            <person name="Pitluck S."/>
            <person name="Peters L."/>
            <person name="Kyrpides N."/>
            <person name="Mavromatis K."/>
            <person name="Ivanova N."/>
            <person name="Ovchinnikova G."/>
            <person name="Teshima H."/>
            <person name="Detter J.C."/>
            <person name="Han C."/>
            <person name="Land M."/>
            <person name="Hauser L."/>
            <person name="Markowitz V."/>
            <person name="Cheng J.-F."/>
            <person name="Hugenholtz P."/>
            <person name="Woyke T."/>
            <person name="Wu D."/>
            <person name="Spring S."/>
            <person name="Schueler E."/>
            <person name="Brambilla E."/>
            <person name="Klenk H.-P."/>
            <person name="Eisen J.A."/>
        </authorList>
    </citation>
    <scope>NUCLEOTIDE SEQUENCE [LARGE SCALE GENOMIC DNA]</scope>
    <source>
        <strain evidence="7">ATCC 700848 / DSM 11109 / ASRB2</strain>
    </source>
</reference>
<dbReference type="GO" id="GO:0016020">
    <property type="term" value="C:membrane"/>
    <property type="evidence" value="ECO:0007669"/>
    <property type="project" value="UniProtKB-SubCell"/>
</dbReference>
<dbReference type="Proteomes" id="UP000000483">
    <property type="component" value="Chromosome"/>
</dbReference>
<dbReference type="Gene3D" id="1.20.1530.20">
    <property type="match status" value="1"/>
</dbReference>
<evidence type="ECO:0000256" key="3">
    <source>
        <dbReference type="ARBA" id="ARBA00022989"/>
    </source>
</evidence>
<dbReference type="AlphaFoldDB" id="F2NF86"/>
<keyword evidence="3 5" id="KW-1133">Transmembrane helix</keyword>
<dbReference type="HOGENOM" id="CLU_071291_0_0_7"/>
<evidence type="ECO:0000313" key="6">
    <source>
        <dbReference type="EMBL" id="AEB08641.1"/>
    </source>
</evidence>
<feature type="transmembrane region" description="Helical" evidence="5">
    <location>
        <begin position="256"/>
        <end position="277"/>
    </location>
</feature>
<gene>
    <name evidence="6" type="ordered locus">Desac_0762</name>
</gene>
<accession>F2NF86</accession>
<feature type="transmembrane region" description="Helical" evidence="5">
    <location>
        <begin position="6"/>
        <end position="33"/>
    </location>
</feature>
<dbReference type="InterPro" id="IPR004710">
    <property type="entry name" value="Bilac:Na_transpt"/>
</dbReference>
<feature type="transmembrane region" description="Helical" evidence="5">
    <location>
        <begin position="197"/>
        <end position="218"/>
    </location>
</feature>
<dbReference type="InterPro" id="IPR002657">
    <property type="entry name" value="BilAc:Na_symport/Acr3"/>
</dbReference>
<protein>
    <submittedName>
        <fullName evidence="6">Bile acid:sodium symporter</fullName>
    </submittedName>
</protein>
<dbReference type="PANTHER" id="PTHR10361:SF28">
    <property type="entry name" value="P3 PROTEIN-RELATED"/>
    <property type="match status" value="1"/>
</dbReference>
<evidence type="ECO:0000256" key="2">
    <source>
        <dbReference type="ARBA" id="ARBA00022692"/>
    </source>
</evidence>
<dbReference type="InterPro" id="IPR038770">
    <property type="entry name" value="Na+/solute_symporter_sf"/>
</dbReference>
<organism evidence="6 7">
    <name type="scientific">Desulfobacca acetoxidans (strain ATCC 700848 / DSM 11109 / ASRB2)</name>
    <dbReference type="NCBI Taxonomy" id="880072"/>
    <lineage>
        <taxon>Bacteria</taxon>
        <taxon>Pseudomonadati</taxon>
        <taxon>Thermodesulfobacteriota</taxon>
        <taxon>Desulfobaccia</taxon>
        <taxon>Desulfobaccales</taxon>
        <taxon>Desulfobaccaceae</taxon>
        <taxon>Desulfobacca</taxon>
    </lineage>
</organism>
<dbReference type="eggNOG" id="COG0385">
    <property type="taxonomic scope" value="Bacteria"/>
</dbReference>
<feature type="transmembrane region" description="Helical" evidence="5">
    <location>
        <begin position="45"/>
        <end position="63"/>
    </location>
</feature>